<evidence type="ECO:0000256" key="3">
    <source>
        <dbReference type="ARBA" id="ARBA00022691"/>
    </source>
</evidence>
<feature type="binding site" evidence="12">
    <location>
        <position position="28"/>
    </location>
    <ligand>
        <name>[4Fe-4S] cluster</name>
        <dbReference type="ChEBI" id="CHEBI:49883"/>
        <label>1</label>
        <note>4Fe-4S-S-AdoMet</note>
    </ligand>
</feature>
<keyword evidence="7 12" id="KW-0411">Iron-sulfur</keyword>
<dbReference type="InterPro" id="IPR010505">
    <property type="entry name" value="MoaA_twitch"/>
</dbReference>
<evidence type="ECO:0000313" key="15">
    <source>
        <dbReference type="Proteomes" id="UP000269883"/>
    </source>
</evidence>
<feature type="binding site" evidence="12">
    <location>
        <position position="27"/>
    </location>
    <ligand>
        <name>S-adenosyl-L-methionine</name>
        <dbReference type="ChEBI" id="CHEBI:59789"/>
    </ligand>
</feature>
<feature type="binding site" evidence="12">
    <location>
        <position position="271"/>
    </location>
    <ligand>
        <name>[4Fe-4S] cluster</name>
        <dbReference type="ChEBI" id="CHEBI:49883"/>
        <label>2</label>
        <note>4Fe-4S-substrate</note>
    </ligand>
</feature>
<keyword evidence="3 12" id="KW-0949">S-adenosyl-L-methionine</keyword>
<keyword evidence="9 12" id="KW-0501">Molybdenum cofactor biosynthesis</keyword>
<dbReference type="InterPro" id="IPR040064">
    <property type="entry name" value="MoaA-like"/>
</dbReference>
<evidence type="ECO:0000256" key="1">
    <source>
        <dbReference type="ARBA" id="ARBA00012167"/>
    </source>
</evidence>
<dbReference type="GO" id="GO:0005525">
    <property type="term" value="F:GTP binding"/>
    <property type="evidence" value="ECO:0007669"/>
    <property type="project" value="UniProtKB-UniRule"/>
</dbReference>
<feature type="binding site" evidence="12">
    <location>
        <position position="68"/>
    </location>
    <ligand>
        <name>S-adenosyl-L-methionine</name>
        <dbReference type="ChEBI" id="CHEBI:59789"/>
    </ligand>
</feature>
<comment type="cofactor">
    <cofactor evidence="12">
        <name>[4Fe-4S] cluster</name>
        <dbReference type="ChEBI" id="CHEBI:49883"/>
    </cofactor>
    <text evidence="12">Binds 2 [4Fe-4S] clusters. Binds 1 [4Fe-4S] cluster coordinated with 3 cysteines and an exchangeable S-adenosyl-L-methionine and 1 [4Fe-4S] cluster coordinated with 3 cysteines and the GTP-derived substrate.</text>
</comment>
<evidence type="ECO:0000256" key="11">
    <source>
        <dbReference type="ARBA" id="ARBA00048697"/>
    </source>
</evidence>
<dbReference type="OrthoDB" id="9763993at2"/>
<proteinExistence type="inferred from homology"/>
<dbReference type="CDD" id="cd01335">
    <property type="entry name" value="Radical_SAM"/>
    <property type="match status" value="1"/>
</dbReference>
<dbReference type="SUPFAM" id="SSF102114">
    <property type="entry name" value="Radical SAM enzymes"/>
    <property type="match status" value="1"/>
</dbReference>
<evidence type="ECO:0000256" key="8">
    <source>
        <dbReference type="ARBA" id="ARBA00023134"/>
    </source>
</evidence>
<feature type="binding site" evidence="12">
    <location>
        <position position="155"/>
    </location>
    <ligand>
        <name>GTP</name>
        <dbReference type="ChEBI" id="CHEBI:37565"/>
    </ligand>
</feature>
<dbReference type="InterPro" id="IPR007197">
    <property type="entry name" value="rSAM"/>
</dbReference>
<keyword evidence="10 12" id="KW-0456">Lyase</keyword>
<feature type="binding site" evidence="12">
    <location>
        <begin position="259"/>
        <end position="261"/>
    </location>
    <ligand>
        <name>GTP</name>
        <dbReference type="ChEBI" id="CHEBI:37565"/>
    </ligand>
</feature>
<dbReference type="UniPathway" id="UPA00344"/>
<dbReference type="PANTHER" id="PTHR22960:SF0">
    <property type="entry name" value="MOLYBDENUM COFACTOR BIOSYNTHESIS PROTEIN 1"/>
    <property type="match status" value="1"/>
</dbReference>
<dbReference type="PROSITE" id="PS01305">
    <property type="entry name" value="MOAA_NIFB_PQQE"/>
    <property type="match status" value="1"/>
</dbReference>
<dbReference type="AlphaFoldDB" id="A0A2Z6AVU1"/>
<dbReference type="Pfam" id="PF06463">
    <property type="entry name" value="Mob_synth_C"/>
    <property type="match status" value="1"/>
</dbReference>
<keyword evidence="5 12" id="KW-0547">Nucleotide-binding</keyword>
<accession>A0A2Z6AVU1</accession>
<dbReference type="Pfam" id="PF04055">
    <property type="entry name" value="Radical_SAM"/>
    <property type="match status" value="1"/>
</dbReference>
<dbReference type="CDD" id="cd21117">
    <property type="entry name" value="Twitch_MoaA"/>
    <property type="match status" value="1"/>
</dbReference>
<feature type="binding site" evidence="12">
    <location>
        <position position="189"/>
    </location>
    <ligand>
        <name>S-adenosyl-L-methionine</name>
        <dbReference type="ChEBI" id="CHEBI:59789"/>
    </ligand>
</feature>
<dbReference type="RefSeq" id="WP_126376541.1">
    <property type="nucleotide sequence ID" value="NZ_AP017378.1"/>
</dbReference>
<feature type="binding site" evidence="12">
    <location>
        <position position="257"/>
    </location>
    <ligand>
        <name>[4Fe-4S] cluster</name>
        <dbReference type="ChEBI" id="CHEBI:49883"/>
        <label>2</label>
        <note>4Fe-4S-substrate</note>
    </ligand>
</feature>
<keyword evidence="8 12" id="KW-0342">GTP-binding</keyword>
<feature type="binding site" evidence="12">
    <location>
        <position position="25"/>
    </location>
    <ligand>
        <name>[4Fe-4S] cluster</name>
        <dbReference type="ChEBI" id="CHEBI:49883"/>
        <label>1</label>
        <note>4Fe-4S-S-AdoMet</note>
    </ligand>
</feature>
<dbReference type="InterPro" id="IPR013483">
    <property type="entry name" value="MoaA"/>
</dbReference>
<feature type="binding site" evidence="12">
    <location>
        <position position="95"/>
    </location>
    <ligand>
        <name>GTP</name>
        <dbReference type="ChEBI" id="CHEBI:37565"/>
    </ligand>
</feature>
<evidence type="ECO:0000256" key="12">
    <source>
        <dbReference type="HAMAP-Rule" id="MF_01225"/>
    </source>
</evidence>
<dbReference type="InterPro" id="IPR058240">
    <property type="entry name" value="rSAM_sf"/>
</dbReference>
<feature type="binding site" evidence="12">
    <location>
        <position position="64"/>
    </location>
    <ligand>
        <name>GTP</name>
        <dbReference type="ChEBI" id="CHEBI:37565"/>
    </ligand>
</feature>
<feature type="binding site" evidence="12">
    <location>
        <position position="14"/>
    </location>
    <ligand>
        <name>GTP</name>
        <dbReference type="ChEBI" id="CHEBI:37565"/>
    </ligand>
</feature>
<comment type="similarity">
    <text evidence="12">Belongs to the radical SAM superfamily. MoaA family.</text>
</comment>
<evidence type="ECO:0000256" key="5">
    <source>
        <dbReference type="ARBA" id="ARBA00022741"/>
    </source>
</evidence>
<keyword evidence="15" id="KW-1185">Reference proteome</keyword>
<comment type="pathway">
    <text evidence="12">Cofactor biosynthesis; molybdopterin biosynthesis.</text>
</comment>
<dbReference type="SFLD" id="SFLDG01383">
    <property type="entry name" value="cyclic_pyranopterin_phosphate"/>
    <property type="match status" value="1"/>
</dbReference>
<comment type="subunit">
    <text evidence="12">Monomer and homodimer.</text>
</comment>
<dbReference type="GO" id="GO:0046872">
    <property type="term" value="F:metal ion binding"/>
    <property type="evidence" value="ECO:0007669"/>
    <property type="project" value="UniProtKB-KW"/>
</dbReference>
<dbReference type="SMART" id="SM00729">
    <property type="entry name" value="Elp3"/>
    <property type="match status" value="1"/>
</dbReference>
<evidence type="ECO:0000259" key="13">
    <source>
        <dbReference type="PROSITE" id="PS51918"/>
    </source>
</evidence>
<organism evidence="14 15">
    <name type="scientific">Desulfovibrio ferrophilus</name>
    <dbReference type="NCBI Taxonomy" id="241368"/>
    <lineage>
        <taxon>Bacteria</taxon>
        <taxon>Pseudomonadati</taxon>
        <taxon>Thermodesulfobacteriota</taxon>
        <taxon>Desulfovibrionia</taxon>
        <taxon>Desulfovibrionales</taxon>
        <taxon>Desulfovibrionaceae</taxon>
        <taxon>Desulfovibrio</taxon>
    </lineage>
</organism>
<gene>
    <name evidence="12 14" type="primary">moaA</name>
    <name evidence="14" type="ORF">DFE_0631</name>
</gene>
<dbReference type="GO" id="GO:0006777">
    <property type="term" value="P:Mo-molybdopterin cofactor biosynthetic process"/>
    <property type="evidence" value="ECO:0007669"/>
    <property type="project" value="UniProtKB-UniRule"/>
</dbReference>
<dbReference type="GO" id="GO:0051539">
    <property type="term" value="F:4 iron, 4 sulfur cluster binding"/>
    <property type="evidence" value="ECO:0007669"/>
    <property type="project" value="UniProtKB-UniRule"/>
</dbReference>
<dbReference type="GO" id="GO:0061799">
    <property type="term" value="F:cyclic pyranopterin monophosphate synthase activity"/>
    <property type="evidence" value="ECO:0007669"/>
    <property type="project" value="TreeGrafter"/>
</dbReference>
<keyword evidence="2 12" id="KW-0004">4Fe-4S</keyword>
<dbReference type="GO" id="GO:0061798">
    <property type="term" value="F:GTP 3',8'-cyclase activity"/>
    <property type="evidence" value="ECO:0007669"/>
    <property type="project" value="UniProtKB-UniRule"/>
</dbReference>
<dbReference type="SFLD" id="SFLDS00029">
    <property type="entry name" value="Radical_SAM"/>
    <property type="match status" value="1"/>
</dbReference>
<dbReference type="PROSITE" id="PS51918">
    <property type="entry name" value="RADICAL_SAM"/>
    <property type="match status" value="1"/>
</dbReference>
<dbReference type="GO" id="GO:1904047">
    <property type="term" value="F:S-adenosyl-L-methionine binding"/>
    <property type="evidence" value="ECO:0007669"/>
    <property type="project" value="UniProtKB-UniRule"/>
</dbReference>
<dbReference type="InterPro" id="IPR006638">
    <property type="entry name" value="Elp3/MiaA/NifB-like_rSAM"/>
</dbReference>
<dbReference type="Proteomes" id="UP000269883">
    <property type="component" value="Chromosome"/>
</dbReference>
<evidence type="ECO:0000256" key="7">
    <source>
        <dbReference type="ARBA" id="ARBA00023014"/>
    </source>
</evidence>
<feature type="binding site" evidence="12">
    <location>
        <position position="254"/>
    </location>
    <ligand>
        <name>[4Fe-4S] cluster</name>
        <dbReference type="ChEBI" id="CHEBI:49883"/>
        <label>2</label>
        <note>4Fe-4S-substrate</note>
    </ligand>
</feature>
<feature type="binding site" evidence="12">
    <location>
        <position position="21"/>
    </location>
    <ligand>
        <name>[4Fe-4S] cluster</name>
        <dbReference type="ChEBI" id="CHEBI:49883"/>
        <label>1</label>
        <note>4Fe-4S-S-AdoMet</note>
    </ligand>
</feature>
<name>A0A2Z6AVU1_9BACT</name>
<protein>
    <recommendedName>
        <fullName evidence="1 12">GTP 3',8-cyclase</fullName>
        <ecNumber evidence="1 12">4.1.99.22</ecNumber>
    </recommendedName>
    <alternativeName>
        <fullName evidence="12">Molybdenum cofactor biosynthesis protein A</fullName>
    </alternativeName>
</protein>
<keyword evidence="6 12" id="KW-0408">Iron</keyword>
<dbReference type="NCBIfam" id="TIGR02666">
    <property type="entry name" value="moaA"/>
    <property type="match status" value="1"/>
</dbReference>
<evidence type="ECO:0000313" key="14">
    <source>
        <dbReference type="EMBL" id="BBD07357.1"/>
    </source>
</evidence>
<keyword evidence="4 12" id="KW-0479">Metal-binding</keyword>
<feature type="domain" description="Radical SAM core" evidence="13">
    <location>
        <begin position="5"/>
        <end position="219"/>
    </location>
</feature>
<comment type="function">
    <text evidence="12">Catalyzes the cyclization of GTP to (8S)-3',8-cyclo-7,8-dihydroguanosine 5'-triphosphate.</text>
</comment>
<comment type="catalytic activity">
    <reaction evidence="11 12">
        <text>GTP + AH2 + S-adenosyl-L-methionine = (8S)-3',8-cyclo-7,8-dihydroguanosine 5'-triphosphate + 5'-deoxyadenosine + L-methionine + A + H(+)</text>
        <dbReference type="Rhea" id="RHEA:49576"/>
        <dbReference type="ChEBI" id="CHEBI:13193"/>
        <dbReference type="ChEBI" id="CHEBI:15378"/>
        <dbReference type="ChEBI" id="CHEBI:17319"/>
        <dbReference type="ChEBI" id="CHEBI:17499"/>
        <dbReference type="ChEBI" id="CHEBI:37565"/>
        <dbReference type="ChEBI" id="CHEBI:57844"/>
        <dbReference type="ChEBI" id="CHEBI:59789"/>
        <dbReference type="ChEBI" id="CHEBI:131766"/>
        <dbReference type="EC" id="4.1.99.22"/>
    </reaction>
</comment>
<dbReference type="InterPro" id="IPR000385">
    <property type="entry name" value="MoaA_NifB_PqqE_Fe-S-bd_CS"/>
</dbReference>
<dbReference type="Gene3D" id="3.20.20.70">
    <property type="entry name" value="Aldolase class I"/>
    <property type="match status" value="1"/>
</dbReference>
<dbReference type="SFLD" id="SFLDG01386">
    <property type="entry name" value="main_SPASM_domain-containing"/>
    <property type="match status" value="1"/>
</dbReference>
<sequence>MIVDSHGRVVRYMRLSVTDRCNLRCFYCRSCEDLQSIPHDHILTYEEMLSLAKAAQQMKVEKLRLTGGEPFVRRDFLAFLGMLREDCPDLDVRITTNATLLSGKVPALKHLGVKRVNISLDTMSPAKFQEITGRDMFDRVRQGIDDCLHYGLKVKINVVAVRGVNDDELPAFLDFARTHPVDVRFIEFMPIGCATRWKGSSTWKSSEILADATKYATLEPLPRSRETDGPARMFSIKDGQGHIGLISPLTNHFCDTCNRLRITSDGKLRTCLFSDKEFNLRKVMRHPKLGPEAALRVMRLAAINKPIGHELLRQKINNQVCNKVMSSIGG</sequence>
<dbReference type="KEGG" id="dfl:DFE_0631"/>
<dbReference type="SFLD" id="SFLDG01067">
    <property type="entry name" value="SPASM/twitch_domain_containing"/>
    <property type="match status" value="1"/>
</dbReference>
<evidence type="ECO:0000256" key="4">
    <source>
        <dbReference type="ARBA" id="ARBA00022723"/>
    </source>
</evidence>
<evidence type="ECO:0000256" key="10">
    <source>
        <dbReference type="ARBA" id="ARBA00023239"/>
    </source>
</evidence>
<dbReference type="InterPro" id="IPR050105">
    <property type="entry name" value="MoCo_biosynth_MoaA/MoaC"/>
</dbReference>
<dbReference type="PANTHER" id="PTHR22960">
    <property type="entry name" value="MOLYBDOPTERIN COFACTOR SYNTHESIS PROTEIN A"/>
    <property type="match status" value="1"/>
</dbReference>
<dbReference type="EMBL" id="AP017378">
    <property type="protein sequence ID" value="BBD07357.1"/>
    <property type="molecule type" value="Genomic_DNA"/>
</dbReference>
<feature type="binding site" evidence="12">
    <location>
        <position position="119"/>
    </location>
    <ligand>
        <name>S-adenosyl-L-methionine</name>
        <dbReference type="ChEBI" id="CHEBI:59789"/>
    </ligand>
</feature>
<reference evidence="14 15" key="1">
    <citation type="journal article" date="2018" name="Sci. Adv.">
        <title>Multi-heme cytochromes provide a pathway for survival in energy-limited environments.</title>
        <authorList>
            <person name="Deng X."/>
            <person name="Dohmae N."/>
            <person name="Nealson K.H."/>
            <person name="Hashimoto K."/>
            <person name="Okamoto A."/>
        </authorList>
    </citation>
    <scope>NUCLEOTIDE SEQUENCE [LARGE SCALE GENOMIC DNA]</scope>
    <source>
        <strain evidence="14 15">IS5</strain>
    </source>
</reference>
<evidence type="ECO:0000256" key="9">
    <source>
        <dbReference type="ARBA" id="ARBA00023150"/>
    </source>
</evidence>
<evidence type="ECO:0000256" key="2">
    <source>
        <dbReference type="ARBA" id="ARBA00022485"/>
    </source>
</evidence>
<dbReference type="HAMAP" id="MF_01225_B">
    <property type="entry name" value="MoaA_B"/>
    <property type="match status" value="1"/>
</dbReference>
<dbReference type="InterPro" id="IPR013785">
    <property type="entry name" value="Aldolase_TIM"/>
</dbReference>
<evidence type="ECO:0000256" key="6">
    <source>
        <dbReference type="ARBA" id="ARBA00023004"/>
    </source>
</evidence>
<dbReference type="EC" id="4.1.99.22" evidence="1 12"/>